<dbReference type="Proteomes" id="UP001163321">
    <property type="component" value="Chromosome 4"/>
</dbReference>
<evidence type="ECO:0000313" key="2">
    <source>
        <dbReference type="Proteomes" id="UP001163321"/>
    </source>
</evidence>
<evidence type="ECO:0000313" key="1">
    <source>
        <dbReference type="EMBL" id="KAI9913156.1"/>
    </source>
</evidence>
<gene>
    <name evidence="1" type="ORF">PsorP6_005893</name>
</gene>
<keyword evidence="2" id="KW-1185">Reference proteome</keyword>
<dbReference type="EMBL" id="CM047583">
    <property type="protein sequence ID" value="KAI9913156.1"/>
    <property type="molecule type" value="Genomic_DNA"/>
</dbReference>
<protein>
    <submittedName>
        <fullName evidence="1">Uncharacterized protein</fullName>
    </submittedName>
</protein>
<comment type="caution">
    <text evidence="1">The sequence shown here is derived from an EMBL/GenBank/DDBJ whole genome shotgun (WGS) entry which is preliminary data.</text>
</comment>
<accession>A0ACC0W559</accession>
<name>A0ACC0W559_9STRA</name>
<proteinExistence type="predicted"/>
<organism evidence="1 2">
    <name type="scientific">Peronosclerospora sorghi</name>
    <dbReference type="NCBI Taxonomy" id="230839"/>
    <lineage>
        <taxon>Eukaryota</taxon>
        <taxon>Sar</taxon>
        <taxon>Stramenopiles</taxon>
        <taxon>Oomycota</taxon>
        <taxon>Peronosporomycetes</taxon>
        <taxon>Peronosporales</taxon>
        <taxon>Peronosporaceae</taxon>
        <taxon>Peronosclerospora</taxon>
    </lineage>
</organism>
<sequence>MRSYRKMFVENITPQSKSTRTSVVQRGRCRIETHCHLAIVLAEALVNAVANGETLQLWSYC</sequence>
<reference evidence="1 2" key="1">
    <citation type="journal article" date="2022" name="bioRxiv">
        <title>The genome of the oomycete Peronosclerospora sorghi, a cosmopolitan pathogen of maize and sorghum, is inflated with dispersed pseudogenes.</title>
        <authorList>
            <person name="Fletcher K."/>
            <person name="Martin F."/>
            <person name="Isakeit T."/>
            <person name="Cavanaugh K."/>
            <person name="Magill C."/>
            <person name="Michelmore R."/>
        </authorList>
    </citation>
    <scope>NUCLEOTIDE SEQUENCE [LARGE SCALE GENOMIC DNA]</scope>
    <source>
        <strain evidence="1">P6</strain>
    </source>
</reference>